<feature type="region of interest" description="Disordered" evidence="1">
    <location>
        <begin position="155"/>
        <end position="191"/>
    </location>
</feature>
<feature type="compositionally biased region" description="Polar residues" evidence="1">
    <location>
        <begin position="167"/>
        <end position="181"/>
    </location>
</feature>
<evidence type="ECO:0000313" key="3">
    <source>
        <dbReference type="Proteomes" id="UP001203761"/>
    </source>
</evidence>
<feature type="region of interest" description="Disordered" evidence="1">
    <location>
        <begin position="1"/>
        <end position="21"/>
    </location>
</feature>
<name>A0ABT0R1A0_9MICO</name>
<dbReference type="Proteomes" id="UP001203761">
    <property type="component" value="Unassembled WGS sequence"/>
</dbReference>
<keyword evidence="3" id="KW-1185">Reference proteome</keyword>
<proteinExistence type="predicted"/>
<feature type="region of interest" description="Disordered" evidence="1">
    <location>
        <begin position="234"/>
        <end position="258"/>
    </location>
</feature>
<dbReference type="RefSeq" id="WP_249737745.1">
    <property type="nucleotide sequence ID" value="NZ_JAKNCJ010000004.1"/>
</dbReference>
<gene>
    <name evidence="2" type="ORF">Bequi_09775</name>
</gene>
<dbReference type="EMBL" id="JAKNCJ010000004">
    <property type="protein sequence ID" value="MCL6423671.1"/>
    <property type="molecule type" value="Genomic_DNA"/>
</dbReference>
<protein>
    <submittedName>
        <fullName evidence="2">Uncharacterized protein</fullName>
    </submittedName>
</protein>
<evidence type="ECO:0000256" key="1">
    <source>
        <dbReference type="SAM" id="MobiDB-lite"/>
    </source>
</evidence>
<comment type="caution">
    <text evidence="2">The sequence shown here is derived from an EMBL/GenBank/DDBJ whole genome shotgun (WGS) entry which is preliminary data.</text>
</comment>
<organism evidence="2 3">
    <name type="scientific">Brachybacterium equifaecis</name>
    <dbReference type="NCBI Taxonomy" id="2910770"/>
    <lineage>
        <taxon>Bacteria</taxon>
        <taxon>Bacillati</taxon>
        <taxon>Actinomycetota</taxon>
        <taxon>Actinomycetes</taxon>
        <taxon>Micrococcales</taxon>
        <taxon>Dermabacteraceae</taxon>
        <taxon>Brachybacterium</taxon>
    </lineage>
</organism>
<accession>A0ABT0R1A0</accession>
<sequence>MTQDQSQATSPTGLFEGRPTDTDPMNVASYAHLSANHIVNIALRQIRDSGVPARDQSQALVRSVSSVIWNVVTTVQEQMLGFRHLQAATSRNLLYSLGVLISDHPMPVTQRDERGVPVRFSTAEEITQWGLETIARLGTVVAISIDLAQKGGNLSSAHDFRGDPLSTAPQTGQGPAPTQESGPAPAPFQQPTFQQAPAVSAATFGMGTAGIPNPAADPLATGVYSPSAAQAPAAQGFDVPGDGWIGGQEFDAGWDYTG</sequence>
<evidence type="ECO:0000313" key="2">
    <source>
        <dbReference type="EMBL" id="MCL6423671.1"/>
    </source>
</evidence>
<reference evidence="2" key="1">
    <citation type="submission" date="2022-02" db="EMBL/GenBank/DDBJ databases">
        <authorList>
            <person name="Lee M."/>
            <person name="Kim S.-J."/>
            <person name="Jung M.-Y."/>
        </authorList>
    </citation>
    <scope>NUCLEOTIDE SEQUENCE</scope>
    <source>
        <strain evidence="2">JHP9</strain>
    </source>
</reference>
<feature type="compositionally biased region" description="Polar residues" evidence="1">
    <location>
        <begin position="1"/>
        <end position="12"/>
    </location>
</feature>